<dbReference type="Gene3D" id="3.40.1680.10">
    <property type="entry name" value="yp_829618.1 domain like"/>
    <property type="match status" value="1"/>
</dbReference>
<feature type="domain" description="DUF7793" evidence="2">
    <location>
        <begin position="38"/>
        <end position="136"/>
    </location>
</feature>
<name>A0ABN2PJ92_9MICC</name>
<proteinExistence type="predicted"/>
<protein>
    <recommendedName>
        <fullName evidence="2">DUF7793 domain-containing protein</fullName>
    </recommendedName>
</protein>
<feature type="region of interest" description="Disordered" evidence="1">
    <location>
        <begin position="1"/>
        <end position="23"/>
    </location>
</feature>
<gene>
    <name evidence="3" type="ORF">GCM10009688_28790</name>
</gene>
<evidence type="ECO:0000259" key="2">
    <source>
        <dbReference type="Pfam" id="PF25056"/>
    </source>
</evidence>
<keyword evidence="4" id="KW-1185">Reference proteome</keyword>
<accession>A0ABN2PJ92</accession>
<evidence type="ECO:0000313" key="3">
    <source>
        <dbReference type="EMBL" id="GAA1922005.1"/>
    </source>
</evidence>
<dbReference type="InterPro" id="IPR056695">
    <property type="entry name" value="DUF7793"/>
</dbReference>
<dbReference type="EMBL" id="BAAALV010000007">
    <property type="protein sequence ID" value="GAA1922005.1"/>
    <property type="molecule type" value="Genomic_DNA"/>
</dbReference>
<dbReference type="Proteomes" id="UP001500784">
    <property type="component" value="Unassembled WGS sequence"/>
</dbReference>
<dbReference type="Pfam" id="PF25056">
    <property type="entry name" value="DUF7793"/>
    <property type="match status" value="1"/>
</dbReference>
<evidence type="ECO:0000256" key="1">
    <source>
        <dbReference type="SAM" id="MobiDB-lite"/>
    </source>
</evidence>
<organism evidence="3 4">
    <name type="scientific">Arthrobacter gandavensis</name>
    <dbReference type="NCBI Taxonomy" id="169960"/>
    <lineage>
        <taxon>Bacteria</taxon>
        <taxon>Bacillati</taxon>
        <taxon>Actinomycetota</taxon>
        <taxon>Actinomycetes</taxon>
        <taxon>Micrococcales</taxon>
        <taxon>Micrococcaceae</taxon>
        <taxon>Arthrobacter</taxon>
    </lineage>
</organism>
<comment type="caution">
    <text evidence="3">The sequence shown here is derived from an EMBL/GenBank/DDBJ whole genome shotgun (WGS) entry which is preliminary data.</text>
</comment>
<sequence length="139" mass="14295">MAVKQEIVSGAAEGPVDGSEISNDKRVQVTDCTGYVRVTLPPGRVITGPMAAAAAAEFNPLAQTGPRPLLLDVTGVEAITRGARSVFAAARSVSSVAVLGTSQVDRVIANFLLGGDLPACPARYFSSAAQALDWLKGRA</sequence>
<dbReference type="Gene3D" id="3.40.970.30">
    <property type="entry name" value="yp_829618.1 like domains"/>
    <property type="match status" value="1"/>
</dbReference>
<reference evidence="3 4" key="1">
    <citation type="journal article" date="2019" name="Int. J. Syst. Evol. Microbiol.">
        <title>The Global Catalogue of Microorganisms (GCM) 10K type strain sequencing project: providing services to taxonomists for standard genome sequencing and annotation.</title>
        <authorList>
            <consortium name="The Broad Institute Genomics Platform"/>
            <consortium name="The Broad Institute Genome Sequencing Center for Infectious Disease"/>
            <person name="Wu L."/>
            <person name="Ma J."/>
        </authorList>
    </citation>
    <scope>NUCLEOTIDE SEQUENCE [LARGE SCALE GENOMIC DNA]</scope>
    <source>
        <strain evidence="3 4">JCM 13316</strain>
    </source>
</reference>
<evidence type="ECO:0000313" key="4">
    <source>
        <dbReference type="Proteomes" id="UP001500784"/>
    </source>
</evidence>